<dbReference type="AlphaFoldDB" id="I4EL99"/>
<feature type="domain" description="YdbS-like PH" evidence="1">
    <location>
        <begin position="56"/>
        <end position="131"/>
    </location>
</feature>
<keyword evidence="3" id="KW-1185">Reference proteome</keyword>
<sequence length="146" mass="15998">MDEPKFCPYCGMFSNRIDVCANCGTPFGGTPSTQATGEEEVWRGHPDPILSPLAARMTTYIVTTERVIVSSDVLTKSDSVDLFRIKEVRVEKKMQQRLRGVGTITIIPSNTLSPELVFQSVPQPDEVAETIRRLVAQTGKGPGTIS</sequence>
<accession>I4EL99</accession>
<protein>
    <recommendedName>
        <fullName evidence="1">YdbS-like PH domain-containing protein</fullName>
    </recommendedName>
</protein>
<reference evidence="2 3" key="1">
    <citation type="journal article" date="2012" name="ISME J.">
        <title>Nitrification expanded: discovery, physiology and genomics of a nitrite-oxidizing bacterium from the phylum Chloroflexi.</title>
        <authorList>
            <person name="Sorokin D.Y."/>
            <person name="Lucker S."/>
            <person name="Vejmelkova D."/>
            <person name="Kostrikina N.A."/>
            <person name="Kleerebezem R."/>
            <person name="Rijpstra W.I."/>
            <person name="Damste J.S."/>
            <person name="Le Paslier D."/>
            <person name="Muyzer G."/>
            <person name="Wagner M."/>
            <person name="van Loosdrecht M.C."/>
            <person name="Daims H."/>
        </authorList>
    </citation>
    <scope>NUCLEOTIDE SEQUENCE [LARGE SCALE GENOMIC DNA]</scope>
    <source>
        <strain evidence="3">none</strain>
    </source>
</reference>
<proteinExistence type="predicted"/>
<dbReference type="InterPro" id="IPR005182">
    <property type="entry name" value="YdbS-like_PH"/>
</dbReference>
<dbReference type="RefSeq" id="WP_008480377.1">
    <property type="nucleotide sequence ID" value="NZ_CAGS01000445.1"/>
</dbReference>
<gene>
    <name evidence="2" type="ORF">NITHO_50010</name>
</gene>
<dbReference type="Pfam" id="PF03703">
    <property type="entry name" value="bPH_2"/>
    <property type="match status" value="1"/>
</dbReference>
<comment type="caution">
    <text evidence="2">The sequence shown here is derived from an EMBL/GenBank/DDBJ whole genome shotgun (WGS) entry which is preliminary data.</text>
</comment>
<dbReference type="Proteomes" id="UP000004221">
    <property type="component" value="Unassembled WGS sequence"/>
</dbReference>
<evidence type="ECO:0000313" key="3">
    <source>
        <dbReference type="Proteomes" id="UP000004221"/>
    </source>
</evidence>
<evidence type="ECO:0000259" key="1">
    <source>
        <dbReference type="Pfam" id="PF03703"/>
    </source>
</evidence>
<name>I4EL99_9BACT</name>
<organism evidence="2 3">
    <name type="scientific">Nitrolancea hollandica Lb</name>
    <dbReference type="NCBI Taxonomy" id="1129897"/>
    <lineage>
        <taxon>Bacteria</taxon>
        <taxon>Pseudomonadati</taxon>
        <taxon>Thermomicrobiota</taxon>
        <taxon>Thermomicrobia</taxon>
        <taxon>Sphaerobacterales</taxon>
        <taxon>Sphaerobacterineae</taxon>
        <taxon>Sphaerobacteraceae</taxon>
        <taxon>Nitrolancea</taxon>
    </lineage>
</organism>
<evidence type="ECO:0000313" key="2">
    <source>
        <dbReference type="EMBL" id="CCF85461.1"/>
    </source>
</evidence>
<dbReference type="EMBL" id="CAGS01000445">
    <property type="protein sequence ID" value="CCF85461.1"/>
    <property type="molecule type" value="Genomic_DNA"/>
</dbReference>